<proteinExistence type="predicted"/>
<sequence>MPKKQKVLWPKSKCCESKDKCKRCPLRMLKEGTMPEGWTVKRRRLVKVEG</sequence>
<gene>
    <name evidence="1" type="ORF">BJ968_004010</name>
</gene>
<name>A0A7Y9J2S5_9ACTN</name>
<keyword evidence="2" id="KW-1185">Reference proteome</keyword>
<protein>
    <submittedName>
        <fullName evidence="1">Uncharacterized protein</fullName>
    </submittedName>
</protein>
<reference evidence="1 2" key="1">
    <citation type="submission" date="2020-07" db="EMBL/GenBank/DDBJ databases">
        <title>Sequencing the genomes of 1000 actinobacteria strains.</title>
        <authorList>
            <person name="Klenk H.-P."/>
        </authorList>
    </citation>
    <scope>NUCLEOTIDE SEQUENCE [LARGE SCALE GENOMIC DNA]</scope>
    <source>
        <strain evidence="1 2">DSM 7487</strain>
    </source>
</reference>
<dbReference type="EMBL" id="JACCBB010000001">
    <property type="protein sequence ID" value="NYD24470.1"/>
    <property type="molecule type" value="Genomic_DNA"/>
</dbReference>
<organism evidence="1 2">
    <name type="scientific">Kineococcus aurantiacus</name>
    <dbReference type="NCBI Taxonomy" id="37633"/>
    <lineage>
        <taxon>Bacteria</taxon>
        <taxon>Bacillati</taxon>
        <taxon>Actinomycetota</taxon>
        <taxon>Actinomycetes</taxon>
        <taxon>Kineosporiales</taxon>
        <taxon>Kineosporiaceae</taxon>
        <taxon>Kineococcus</taxon>
    </lineage>
</organism>
<dbReference type="AlphaFoldDB" id="A0A7Y9J2S5"/>
<evidence type="ECO:0000313" key="1">
    <source>
        <dbReference type="EMBL" id="NYD24470.1"/>
    </source>
</evidence>
<dbReference type="RefSeq" id="WP_179754874.1">
    <property type="nucleotide sequence ID" value="NZ_BAAAGN010000021.1"/>
</dbReference>
<comment type="caution">
    <text evidence="1">The sequence shown here is derived from an EMBL/GenBank/DDBJ whole genome shotgun (WGS) entry which is preliminary data.</text>
</comment>
<dbReference type="Proteomes" id="UP000521922">
    <property type="component" value="Unassembled WGS sequence"/>
</dbReference>
<accession>A0A7Y9J2S5</accession>
<evidence type="ECO:0000313" key="2">
    <source>
        <dbReference type="Proteomes" id="UP000521922"/>
    </source>
</evidence>